<dbReference type="GO" id="GO:0005737">
    <property type="term" value="C:cytoplasm"/>
    <property type="evidence" value="ECO:0007669"/>
    <property type="project" value="UniProtKB-SubCell"/>
</dbReference>
<evidence type="ECO:0000256" key="4">
    <source>
        <dbReference type="ARBA" id="ARBA00004496"/>
    </source>
</evidence>
<comment type="caution">
    <text evidence="19">The sequence shown here is derived from an EMBL/GenBank/DDBJ whole genome shotgun (WGS) entry which is preliminary data.</text>
</comment>
<keyword evidence="9 14" id="KW-0540">Nuclease</keyword>
<dbReference type="NCBIfam" id="NF000595">
    <property type="entry name" value="PRK00015.1-3"/>
    <property type="match status" value="1"/>
</dbReference>
<evidence type="ECO:0000313" key="19">
    <source>
        <dbReference type="EMBL" id="HIW77646.1"/>
    </source>
</evidence>
<feature type="domain" description="RNase H type-2" evidence="18">
    <location>
        <begin position="32"/>
        <end position="233"/>
    </location>
</feature>
<dbReference type="GO" id="GO:0032299">
    <property type="term" value="C:ribonuclease H2 complex"/>
    <property type="evidence" value="ECO:0007669"/>
    <property type="project" value="TreeGrafter"/>
</dbReference>
<dbReference type="InterPro" id="IPR022898">
    <property type="entry name" value="RNase_HII"/>
</dbReference>
<feature type="region of interest" description="Disordered" evidence="17">
    <location>
        <begin position="1"/>
        <end position="21"/>
    </location>
</feature>
<sequence length="237" mass="25340">MAGRKKREPAPEALLLCPSSKPGNPFPDLPLSAIAGIDEAGRGCLAGPVVAAAVILPEGAAIPGLADSKVLSPTRRDGLAAEIGAVAVAWGLGVVWPQEIDRVNILQATLRAMCHAASELKARPEGLLIDGNQLLPEALFQRWPGRWPILPRQKAIVDGDALVPVISAASILAKTFRDMLMDKLDLRYPGYGFSRHKGYGSKEHFAALRELGPSPMHRRTFRGVLPETQGQLQGSLL</sequence>
<evidence type="ECO:0000256" key="15">
    <source>
        <dbReference type="PROSITE-ProRule" id="PRU01319"/>
    </source>
</evidence>
<keyword evidence="11 14" id="KW-0255">Endonuclease</keyword>
<dbReference type="HAMAP" id="MF_00052_B">
    <property type="entry name" value="RNase_HII_B"/>
    <property type="match status" value="1"/>
</dbReference>
<comment type="subcellular location">
    <subcellularLocation>
        <location evidence="4 14">Cytoplasm</location>
    </subcellularLocation>
</comment>
<dbReference type="InterPro" id="IPR036397">
    <property type="entry name" value="RNaseH_sf"/>
</dbReference>
<dbReference type="EC" id="3.1.26.4" evidence="6 14"/>
<evidence type="ECO:0000256" key="11">
    <source>
        <dbReference type="ARBA" id="ARBA00022759"/>
    </source>
</evidence>
<feature type="binding site" evidence="14 15">
    <location>
        <position position="39"/>
    </location>
    <ligand>
        <name>a divalent metal cation</name>
        <dbReference type="ChEBI" id="CHEBI:60240"/>
    </ligand>
</feature>
<evidence type="ECO:0000256" key="16">
    <source>
        <dbReference type="RuleBase" id="RU003515"/>
    </source>
</evidence>
<evidence type="ECO:0000256" key="2">
    <source>
        <dbReference type="ARBA" id="ARBA00001946"/>
    </source>
</evidence>
<dbReference type="Gene3D" id="3.30.420.10">
    <property type="entry name" value="Ribonuclease H-like superfamily/Ribonuclease H"/>
    <property type="match status" value="1"/>
</dbReference>
<dbReference type="InterPro" id="IPR012337">
    <property type="entry name" value="RNaseH-like_sf"/>
</dbReference>
<dbReference type="GO" id="GO:0030145">
    <property type="term" value="F:manganese ion binding"/>
    <property type="evidence" value="ECO:0007669"/>
    <property type="project" value="UniProtKB-UniRule"/>
</dbReference>
<evidence type="ECO:0000256" key="12">
    <source>
        <dbReference type="ARBA" id="ARBA00022801"/>
    </source>
</evidence>
<dbReference type="Proteomes" id="UP000824264">
    <property type="component" value="Unassembled WGS sequence"/>
</dbReference>
<evidence type="ECO:0000256" key="10">
    <source>
        <dbReference type="ARBA" id="ARBA00022723"/>
    </source>
</evidence>
<comment type="cofactor">
    <cofactor evidence="2">
        <name>Mg(2+)</name>
        <dbReference type="ChEBI" id="CHEBI:18420"/>
    </cofactor>
</comment>
<evidence type="ECO:0000256" key="7">
    <source>
        <dbReference type="ARBA" id="ARBA00019179"/>
    </source>
</evidence>
<comment type="catalytic activity">
    <reaction evidence="1 14 15 16">
        <text>Endonucleolytic cleavage to 5'-phosphomonoester.</text>
        <dbReference type="EC" id="3.1.26.4"/>
    </reaction>
</comment>
<dbReference type="GO" id="GO:0006298">
    <property type="term" value="P:mismatch repair"/>
    <property type="evidence" value="ECO:0007669"/>
    <property type="project" value="TreeGrafter"/>
</dbReference>
<dbReference type="EMBL" id="DXGI01000022">
    <property type="protein sequence ID" value="HIW77646.1"/>
    <property type="molecule type" value="Genomic_DNA"/>
</dbReference>
<evidence type="ECO:0000256" key="17">
    <source>
        <dbReference type="SAM" id="MobiDB-lite"/>
    </source>
</evidence>
<organism evidence="19 20">
    <name type="scientific">Candidatus Bilophila faecipullorum</name>
    <dbReference type="NCBI Taxonomy" id="2838482"/>
    <lineage>
        <taxon>Bacteria</taxon>
        <taxon>Pseudomonadati</taxon>
        <taxon>Thermodesulfobacteriota</taxon>
        <taxon>Desulfovibrionia</taxon>
        <taxon>Desulfovibrionales</taxon>
        <taxon>Desulfovibrionaceae</taxon>
        <taxon>Bilophila</taxon>
    </lineage>
</organism>
<dbReference type="SUPFAM" id="SSF53098">
    <property type="entry name" value="Ribonuclease H-like"/>
    <property type="match status" value="1"/>
</dbReference>
<dbReference type="Pfam" id="PF01351">
    <property type="entry name" value="RNase_HII"/>
    <property type="match status" value="1"/>
</dbReference>
<evidence type="ECO:0000256" key="13">
    <source>
        <dbReference type="ARBA" id="ARBA00023211"/>
    </source>
</evidence>
<dbReference type="CDD" id="cd07182">
    <property type="entry name" value="RNase_HII_bacteria_HII_like"/>
    <property type="match status" value="1"/>
</dbReference>
<dbReference type="GO" id="GO:0003723">
    <property type="term" value="F:RNA binding"/>
    <property type="evidence" value="ECO:0007669"/>
    <property type="project" value="UniProtKB-UniRule"/>
</dbReference>
<evidence type="ECO:0000256" key="9">
    <source>
        <dbReference type="ARBA" id="ARBA00022722"/>
    </source>
</evidence>
<proteinExistence type="inferred from homology"/>
<evidence type="ECO:0000256" key="8">
    <source>
        <dbReference type="ARBA" id="ARBA00022490"/>
    </source>
</evidence>
<reference evidence="19" key="1">
    <citation type="journal article" date="2021" name="PeerJ">
        <title>Extensive microbial diversity within the chicken gut microbiome revealed by metagenomics and culture.</title>
        <authorList>
            <person name="Gilroy R."/>
            <person name="Ravi A."/>
            <person name="Getino M."/>
            <person name="Pursley I."/>
            <person name="Horton D.L."/>
            <person name="Alikhan N.F."/>
            <person name="Baker D."/>
            <person name="Gharbi K."/>
            <person name="Hall N."/>
            <person name="Watson M."/>
            <person name="Adriaenssens E.M."/>
            <person name="Foster-Nyarko E."/>
            <person name="Jarju S."/>
            <person name="Secka A."/>
            <person name="Antonio M."/>
            <person name="Oren A."/>
            <person name="Chaudhuri R.R."/>
            <person name="La Ragione R."/>
            <person name="Hildebrand F."/>
            <person name="Pallen M.J."/>
        </authorList>
    </citation>
    <scope>NUCLEOTIDE SEQUENCE</scope>
    <source>
        <strain evidence="19">ChiSxjej5B17-1746</strain>
    </source>
</reference>
<comment type="function">
    <text evidence="3 14 16">Endonuclease that specifically degrades the RNA of RNA-DNA hybrids.</text>
</comment>
<dbReference type="AlphaFoldDB" id="A0A9D1QX52"/>
<evidence type="ECO:0000256" key="14">
    <source>
        <dbReference type="HAMAP-Rule" id="MF_00052"/>
    </source>
</evidence>
<reference evidence="19" key="2">
    <citation type="submission" date="2021-04" db="EMBL/GenBank/DDBJ databases">
        <authorList>
            <person name="Gilroy R."/>
        </authorList>
    </citation>
    <scope>NUCLEOTIDE SEQUENCE</scope>
    <source>
        <strain evidence="19">ChiSxjej5B17-1746</strain>
    </source>
</reference>
<dbReference type="PROSITE" id="PS51975">
    <property type="entry name" value="RNASE_H_2"/>
    <property type="match status" value="1"/>
</dbReference>
<dbReference type="GO" id="GO:0043137">
    <property type="term" value="P:DNA replication, removal of RNA primer"/>
    <property type="evidence" value="ECO:0007669"/>
    <property type="project" value="TreeGrafter"/>
</dbReference>
<evidence type="ECO:0000256" key="6">
    <source>
        <dbReference type="ARBA" id="ARBA00012180"/>
    </source>
</evidence>
<keyword evidence="13 14" id="KW-0464">Manganese</keyword>
<keyword evidence="8 14" id="KW-0963">Cytoplasm</keyword>
<feature type="binding site" evidence="14 15">
    <location>
        <position position="130"/>
    </location>
    <ligand>
        <name>a divalent metal cation</name>
        <dbReference type="ChEBI" id="CHEBI:60240"/>
    </ligand>
</feature>
<accession>A0A9D1QX52</accession>
<dbReference type="PANTHER" id="PTHR10954">
    <property type="entry name" value="RIBONUCLEASE H2 SUBUNIT A"/>
    <property type="match status" value="1"/>
</dbReference>
<name>A0A9D1QX52_9BACT</name>
<comment type="similarity">
    <text evidence="5 14 16">Belongs to the RNase HII family.</text>
</comment>
<evidence type="ECO:0000259" key="18">
    <source>
        <dbReference type="PROSITE" id="PS51975"/>
    </source>
</evidence>
<dbReference type="PANTHER" id="PTHR10954:SF18">
    <property type="entry name" value="RIBONUCLEASE HII"/>
    <property type="match status" value="1"/>
</dbReference>
<evidence type="ECO:0000313" key="20">
    <source>
        <dbReference type="Proteomes" id="UP000824264"/>
    </source>
</evidence>
<evidence type="ECO:0000256" key="5">
    <source>
        <dbReference type="ARBA" id="ARBA00007383"/>
    </source>
</evidence>
<keyword evidence="12 14" id="KW-0378">Hydrolase</keyword>
<dbReference type="InterPro" id="IPR001352">
    <property type="entry name" value="RNase_HII/HIII"/>
</dbReference>
<comment type="cofactor">
    <cofactor evidence="14 15">
        <name>Mn(2+)</name>
        <dbReference type="ChEBI" id="CHEBI:29035"/>
    </cofactor>
    <cofactor evidence="14 15">
        <name>Mg(2+)</name>
        <dbReference type="ChEBI" id="CHEBI:18420"/>
    </cofactor>
    <text evidence="14 15">Manganese or magnesium. Binds 1 divalent metal ion per monomer in the absence of substrate. May bind a second metal ion after substrate binding.</text>
</comment>
<dbReference type="InterPro" id="IPR024567">
    <property type="entry name" value="RNase_HII/HIII_dom"/>
</dbReference>
<feature type="binding site" evidence="14 15">
    <location>
        <position position="38"/>
    </location>
    <ligand>
        <name>a divalent metal cation</name>
        <dbReference type="ChEBI" id="CHEBI:60240"/>
    </ligand>
</feature>
<evidence type="ECO:0000256" key="1">
    <source>
        <dbReference type="ARBA" id="ARBA00000077"/>
    </source>
</evidence>
<keyword evidence="10 14" id="KW-0479">Metal-binding</keyword>
<dbReference type="GO" id="GO:0004523">
    <property type="term" value="F:RNA-DNA hybrid ribonuclease activity"/>
    <property type="evidence" value="ECO:0007669"/>
    <property type="project" value="UniProtKB-UniRule"/>
</dbReference>
<protein>
    <recommendedName>
        <fullName evidence="7 14">Ribonuclease HII</fullName>
        <shortName evidence="14">RNase HII</shortName>
        <ecNumber evidence="6 14">3.1.26.4</ecNumber>
    </recommendedName>
</protein>
<evidence type="ECO:0000256" key="3">
    <source>
        <dbReference type="ARBA" id="ARBA00004065"/>
    </source>
</evidence>
<gene>
    <name evidence="14" type="primary">rnhB</name>
    <name evidence="19" type="ORF">H9874_00670</name>
</gene>